<evidence type="ECO:0000256" key="11">
    <source>
        <dbReference type="PIRSR" id="PIRSR601382-3"/>
    </source>
</evidence>
<evidence type="ECO:0000256" key="4">
    <source>
        <dbReference type="ARBA" id="ARBA00022723"/>
    </source>
</evidence>
<evidence type="ECO:0000313" key="15">
    <source>
        <dbReference type="EMBL" id="GIL82843.1"/>
    </source>
</evidence>
<keyword evidence="14" id="KW-0472">Membrane</keyword>
<evidence type="ECO:0000256" key="9">
    <source>
        <dbReference type="ARBA" id="ARBA00048605"/>
    </source>
</evidence>
<evidence type="ECO:0000256" key="13">
    <source>
        <dbReference type="SAM" id="MobiDB-lite"/>
    </source>
</evidence>
<keyword evidence="7 11" id="KW-1015">Disulfide bond</keyword>
<dbReference type="GO" id="GO:0005783">
    <property type="term" value="C:endoplasmic reticulum"/>
    <property type="evidence" value="ECO:0007669"/>
    <property type="project" value="TreeGrafter"/>
</dbReference>
<evidence type="ECO:0000256" key="1">
    <source>
        <dbReference type="ARBA" id="ARBA00001913"/>
    </source>
</evidence>
<feature type="compositionally biased region" description="Basic and acidic residues" evidence="13">
    <location>
        <begin position="58"/>
        <end position="68"/>
    </location>
</feature>
<feature type="compositionally biased region" description="Pro residues" evidence="13">
    <location>
        <begin position="507"/>
        <end position="518"/>
    </location>
</feature>
<gene>
    <name evidence="15" type="ORF">Vretifemale_11763</name>
    <name evidence="16" type="ORF">Vretimale_8167</name>
</gene>
<dbReference type="GO" id="GO:0004571">
    <property type="term" value="F:mannosyl-oligosaccharide 1,2-alpha-mannosidase activity"/>
    <property type="evidence" value="ECO:0007669"/>
    <property type="project" value="UniProtKB-EC"/>
</dbReference>
<dbReference type="GO" id="GO:0005768">
    <property type="term" value="C:endosome"/>
    <property type="evidence" value="ECO:0007669"/>
    <property type="project" value="TreeGrafter"/>
</dbReference>
<dbReference type="PRINTS" id="PR00747">
    <property type="entry name" value="GLYHDRLASE47"/>
</dbReference>
<evidence type="ECO:0000256" key="10">
    <source>
        <dbReference type="PIRSR" id="PIRSR601382-2"/>
    </source>
</evidence>
<dbReference type="GO" id="GO:0016020">
    <property type="term" value="C:membrane"/>
    <property type="evidence" value="ECO:0007669"/>
    <property type="project" value="InterPro"/>
</dbReference>
<keyword evidence="14" id="KW-0812">Transmembrane</keyword>
<evidence type="ECO:0000256" key="14">
    <source>
        <dbReference type="SAM" id="Phobius"/>
    </source>
</evidence>
<accession>A0A8J4CJD2</accession>
<comment type="pathway">
    <text evidence="2">Protein modification; protein glycosylation.</text>
</comment>
<feature type="binding site" evidence="10">
    <location>
        <position position="672"/>
    </location>
    <ligand>
        <name>Ca(2+)</name>
        <dbReference type="ChEBI" id="CHEBI:29108"/>
    </ligand>
</feature>
<evidence type="ECO:0000256" key="7">
    <source>
        <dbReference type="ARBA" id="ARBA00023157"/>
    </source>
</evidence>
<feature type="compositionally biased region" description="Low complexity" evidence="13">
    <location>
        <begin position="522"/>
        <end position="541"/>
    </location>
</feature>
<comment type="similarity">
    <text evidence="3 12">Belongs to the glycosyl hydrolase 47 family.</text>
</comment>
<evidence type="ECO:0000256" key="2">
    <source>
        <dbReference type="ARBA" id="ARBA00004922"/>
    </source>
</evidence>
<dbReference type="Proteomes" id="UP000722791">
    <property type="component" value="Unassembled WGS sequence"/>
</dbReference>
<keyword evidence="4 10" id="KW-0479">Metal-binding</keyword>
<evidence type="ECO:0000256" key="6">
    <source>
        <dbReference type="ARBA" id="ARBA00022837"/>
    </source>
</evidence>
<evidence type="ECO:0000313" key="16">
    <source>
        <dbReference type="EMBL" id="GIM03673.1"/>
    </source>
</evidence>
<comment type="caution">
    <text evidence="15">The sequence shown here is derived from an EMBL/GenBank/DDBJ whole genome shotgun (WGS) entry which is preliminary data.</text>
</comment>
<dbReference type="PANTHER" id="PTHR11742:SF55">
    <property type="entry name" value="ENDOPLASMIC RETICULUM MANNOSYL-OLIGOSACCHARIDE 1,2-ALPHA-MANNOSIDASE"/>
    <property type="match status" value="1"/>
</dbReference>
<comment type="catalytic activity">
    <reaction evidence="9">
        <text>N(4)-(alpha-D-Man-(1-&gt;2)-alpha-D-Man-(1-&gt;2)-alpha-D-Man-(1-&gt;3)-[alpha-D-Man-(1-&gt;2)-alpha-D-Man-(1-&gt;3)-[alpha-D-Man-(1-&gt;2)-alpha-D-Man-(1-&gt;6)]-alpha-D-Man-(1-&gt;6)]-beta-D-Man-(1-&gt;4)-beta-D-GlcNAc-(1-&gt;4)-beta-D-GlcNAc)-L-asparaginyl-[protein] (N-glucan mannose isomer 9A1,2,3B1,2,3) + 4 H2O = N(4)-(alpha-D-Man-(1-&gt;3)-[alpha-D-Man-(1-&gt;3)-[alpha-D-Man-(1-&gt;6)]-alpha-D-Man-(1-&gt;6)]-beta-D-Man-(1-&gt;4)-beta-D-GlcNAc-(1-&gt;4)-beta-D-GlcNAc)-L-asparaginyl-[protein] (N-glucan mannose isomer 5A1,2) + 4 beta-D-mannose</text>
        <dbReference type="Rhea" id="RHEA:56008"/>
        <dbReference type="Rhea" id="RHEA-COMP:14356"/>
        <dbReference type="Rhea" id="RHEA-COMP:14367"/>
        <dbReference type="ChEBI" id="CHEBI:15377"/>
        <dbReference type="ChEBI" id="CHEBI:28563"/>
        <dbReference type="ChEBI" id="CHEBI:59087"/>
        <dbReference type="ChEBI" id="CHEBI:139493"/>
        <dbReference type="EC" id="3.2.1.113"/>
    </reaction>
</comment>
<keyword evidence="17" id="KW-1185">Reference proteome</keyword>
<feature type="disulfide bond" evidence="11">
    <location>
        <begin position="444"/>
        <end position="480"/>
    </location>
</feature>
<comment type="catalytic activity">
    <reaction evidence="8">
        <text>N(4)-(alpha-D-Man-(1-&gt;2)-alpha-D-Man-(1-&gt;2)-alpha-D-Man-(1-&gt;3)-[alpha-D-Man-(1-&gt;3)-[alpha-D-Man-(1-&gt;2)-alpha-D-Man-(1-&gt;6)]-alpha-D-Man-(1-&gt;6)]-beta-D-Man-(1-&gt;4)-beta-D-GlcNAc-(1-&gt;4)-beta-D-GlcNAc)-L-asparaginyl-[protein] (N-glucan mannose isomer 8A1,2,3B1,3) + 3 H2O = N(4)-(alpha-D-Man-(1-&gt;3)-[alpha-D-Man-(1-&gt;3)-[alpha-D-Man-(1-&gt;6)]-alpha-D-Man-(1-&gt;6)]-beta-D-Man-(1-&gt;4)-beta-D-GlcNAc-(1-&gt;4)-beta-D-GlcNAc)-L-asparaginyl-[protein] (N-glucan mannose isomer 5A1,2) + 3 beta-D-mannose</text>
        <dbReference type="Rhea" id="RHEA:56028"/>
        <dbReference type="Rhea" id="RHEA-COMP:14358"/>
        <dbReference type="Rhea" id="RHEA-COMP:14367"/>
        <dbReference type="ChEBI" id="CHEBI:15377"/>
        <dbReference type="ChEBI" id="CHEBI:28563"/>
        <dbReference type="ChEBI" id="CHEBI:59087"/>
        <dbReference type="ChEBI" id="CHEBI:60628"/>
        <dbReference type="EC" id="3.2.1.113"/>
    </reaction>
</comment>
<organism evidence="15 17">
    <name type="scientific">Volvox reticuliferus</name>
    <dbReference type="NCBI Taxonomy" id="1737510"/>
    <lineage>
        <taxon>Eukaryota</taxon>
        <taxon>Viridiplantae</taxon>
        <taxon>Chlorophyta</taxon>
        <taxon>core chlorophytes</taxon>
        <taxon>Chlorophyceae</taxon>
        <taxon>CS clade</taxon>
        <taxon>Chlamydomonadales</taxon>
        <taxon>Volvocaceae</taxon>
        <taxon>Volvox</taxon>
    </lineage>
</organism>
<comment type="cofactor">
    <cofactor evidence="1 10">
        <name>Ca(2+)</name>
        <dbReference type="ChEBI" id="CHEBI:29108"/>
    </cofactor>
</comment>
<dbReference type="GO" id="GO:0005509">
    <property type="term" value="F:calcium ion binding"/>
    <property type="evidence" value="ECO:0007669"/>
    <property type="project" value="InterPro"/>
</dbReference>
<protein>
    <recommendedName>
        <fullName evidence="12">alpha-1,2-Mannosidase</fullName>
        <ecNumber evidence="12">3.2.1.-</ecNumber>
    </recommendedName>
</protein>
<dbReference type="Proteomes" id="UP000747110">
    <property type="component" value="Unassembled WGS sequence"/>
</dbReference>
<dbReference type="GO" id="GO:0005802">
    <property type="term" value="C:trans-Golgi network"/>
    <property type="evidence" value="ECO:0007669"/>
    <property type="project" value="TreeGrafter"/>
</dbReference>
<dbReference type="PANTHER" id="PTHR11742">
    <property type="entry name" value="MANNOSYL-OLIGOSACCHARIDE ALPHA-1,2-MANNOSIDASE-RELATED"/>
    <property type="match status" value="1"/>
</dbReference>
<dbReference type="EMBL" id="BNCP01000025">
    <property type="protein sequence ID" value="GIL82843.1"/>
    <property type="molecule type" value="Genomic_DNA"/>
</dbReference>
<proteinExistence type="inferred from homology"/>
<keyword evidence="12" id="KW-0326">Glycosidase</keyword>
<dbReference type="InterPro" id="IPR050749">
    <property type="entry name" value="Glycosyl_Hydrolase_47"/>
</dbReference>
<dbReference type="GO" id="GO:0005975">
    <property type="term" value="P:carbohydrate metabolic process"/>
    <property type="evidence" value="ECO:0007669"/>
    <property type="project" value="InterPro"/>
</dbReference>
<dbReference type="InterPro" id="IPR012341">
    <property type="entry name" value="6hp_glycosidase-like_sf"/>
</dbReference>
<dbReference type="EC" id="3.2.1.-" evidence="12"/>
<keyword evidence="14" id="KW-1133">Transmembrane helix</keyword>
<evidence type="ECO:0000256" key="8">
    <source>
        <dbReference type="ARBA" id="ARBA00047669"/>
    </source>
</evidence>
<evidence type="ECO:0000313" key="17">
    <source>
        <dbReference type="Proteomes" id="UP000747110"/>
    </source>
</evidence>
<reference evidence="15" key="1">
    <citation type="journal article" date="2021" name="Proc. Natl. Acad. Sci. U.S.A.">
        <title>Three genomes in the algal genus Volvox reveal the fate of a haploid sex-determining region after a transition to homothallism.</title>
        <authorList>
            <person name="Yamamoto K."/>
            <person name="Hamaji T."/>
            <person name="Kawai-Toyooka H."/>
            <person name="Matsuzaki R."/>
            <person name="Takahashi F."/>
            <person name="Nishimura Y."/>
            <person name="Kawachi M."/>
            <person name="Noguchi H."/>
            <person name="Minakuchi Y."/>
            <person name="Umen J.G."/>
            <person name="Toyoda A."/>
            <person name="Nozaki H."/>
        </authorList>
    </citation>
    <scope>NUCLEOTIDE SEQUENCE</scope>
    <source>
        <strain evidence="16">NIES-3785</strain>
        <strain evidence="15">NIES-3786</strain>
    </source>
</reference>
<feature type="compositionally biased region" description="Polar residues" evidence="13">
    <location>
        <begin position="69"/>
        <end position="78"/>
    </location>
</feature>
<feature type="region of interest" description="Disordered" evidence="13">
    <location>
        <begin position="507"/>
        <end position="541"/>
    </location>
</feature>
<keyword evidence="5 12" id="KW-0378">Hydrolase</keyword>
<feature type="region of interest" description="Disordered" evidence="13">
    <location>
        <begin position="58"/>
        <end position="103"/>
    </location>
</feature>
<name>A0A8J4CJD2_9CHLO</name>
<dbReference type="AlphaFoldDB" id="A0A8J4CJD2"/>
<dbReference type="EMBL" id="BNCQ01000014">
    <property type="protein sequence ID" value="GIM03673.1"/>
    <property type="molecule type" value="Genomic_DNA"/>
</dbReference>
<feature type="transmembrane region" description="Helical" evidence="14">
    <location>
        <begin position="27"/>
        <end position="47"/>
    </location>
</feature>
<dbReference type="Gene3D" id="1.50.10.10">
    <property type="match status" value="2"/>
</dbReference>
<sequence length="717" mass="80419">MFPRSVPSYKIGRPAWQRLLRTRSARLYIVALGCFALVTYIWFVFFLHPARVAHNMRSEQHLREKDPDASSTKYTASSPFPPQRQMPQRASLPEISPPVTQPPPSKFVPFRPLRHYPHKDPKYRIWKLPAVDRSPRCIQSGICDGNHTCGADGLGCITDALQRKQKVREAARWTWKGYRQYAWGHDELNAGSRSAREWFNMGLTIVDSLDTLQILGLMEEYAEARFWVANHLNFNQGEVSVFETTIRILGGLAAAFYHSGGDELYLLKAVEFAERLLPAFNTTTGLTLPHLNVHDMEPPRGRVAIGSTCLAEVATLSMEFSAVSKLSGRPEFRDTAMVPWSKLLAMHNMDGLYCTFLNGDSMSCHGNHYTFGASADSAYEYMLKQWILNREDTVCVDMFKKAIKGMRKHMLTQLWMGEDIGDVWIAAENDNGQIKTNILEHLTCFLPGTMALGHMYGINTANSRDEDDDLTVAVKLMKACYELYHQAASGVAFDSVILVPHYVSPPPPRANPPLPPPATVKTAGQSQGGTTPSSTSPAGATAVVGSGTQVVSSTGRRLLQDGQSTGKTMYRFDPRSRENFLRPEVAESLFYLWRATGDPIYREWGWNMFRAYERWCRVSTGGYQVLSNVDTVPPAAGNKMESFWMAETMKYFYLLFSDDPDEVPLDDFVFNTEAHPLAIWGTETDVRLREVLAKFHSQARNKQGADAVAKLAHGAIS</sequence>
<dbReference type="OrthoDB" id="8118055at2759"/>
<dbReference type="SUPFAM" id="SSF48225">
    <property type="entry name" value="Seven-hairpin glycosidases"/>
    <property type="match status" value="1"/>
</dbReference>
<dbReference type="Pfam" id="PF01532">
    <property type="entry name" value="Glyco_hydro_47"/>
    <property type="match status" value="1"/>
</dbReference>
<evidence type="ECO:0000256" key="12">
    <source>
        <dbReference type="RuleBase" id="RU361193"/>
    </source>
</evidence>
<evidence type="ECO:0000256" key="5">
    <source>
        <dbReference type="ARBA" id="ARBA00022801"/>
    </source>
</evidence>
<dbReference type="InterPro" id="IPR036026">
    <property type="entry name" value="Seven-hairpin_glycosidases"/>
</dbReference>
<dbReference type="InterPro" id="IPR001382">
    <property type="entry name" value="Glyco_hydro_47"/>
</dbReference>
<evidence type="ECO:0000256" key="3">
    <source>
        <dbReference type="ARBA" id="ARBA00007658"/>
    </source>
</evidence>
<keyword evidence="6 10" id="KW-0106">Calcium</keyword>